<dbReference type="CDD" id="cd02440">
    <property type="entry name" value="AdoMet_MTases"/>
    <property type="match status" value="1"/>
</dbReference>
<dbReference type="PANTHER" id="PTHR43591:SF10">
    <property type="entry name" value="ABC TRANSMEMBRANE TYPE-1 DOMAIN-CONTAINING PROTEIN-RELATED"/>
    <property type="match status" value="1"/>
</dbReference>
<comment type="similarity">
    <text evidence="1">Belongs to the methyltransferase superfamily. LaeA methyltransferase family.</text>
</comment>
<comment type="caution">
    <text evidence="2">The sequence shown here is derived from an EMBL/GenBank/DDBJ whole genome shotgun (WGS) entry which is preliminary data.</text>
</comment>
<dbReference type="InterPro" id="IPR029063">
    <property type="entry name" value="SAM-dependent_MTases_sf"/>
</dbReference>
<keyword evidence="3" id="KW-1185">Reference proteome</keyword>
<dbReference type="AlphaFoldDB" id="A0A4R8QDD4"/>
<protein>
    <submittedName>
        <fullName evidence="2">Secondary metabolism regulator LAE1</fullName>
    </submittedName>
</protein>
<dbReference type="PANTHER" id="PTHR43591">
    <property type="entry name" value="METHYLTRANSFERASE"/>
    <property type="match status" value="1"/>
</dbReference>
<name>A0A4R8QDD4_9PEZI</name>
<reference evidence="2 3" key="1">
    <citation type="submission" date="2018-11" db="EMBL/GenBank/DDBJ databases">
        <title>Genome sequence and assembly of Colletotrichum spinosum.</title>
        <authorList>
            <person name="Gan P."/>
            <person name="Shirasu K."/>
        </authorList>
    </citation>
    <scope>NUCLEOTIDE SEQUENCE [LARGE SCALE GENOMIC DNA]</scope>
    <source>
        <strain evidence="2 3">CBS 515.97</strain>
    </source>
</reference>
<dbReference type="EMBL" id="QAPG01000048">
    <property type="protein sequence ID" value="TDZ34896.1"/>
    <property type="molecule type" value="Genomic_DNA"/>
</dbReference>
<dbReference type="Pfam" id="PF13489">
    <property type="entry name" value="Methyltransf_23"/>
    <property type="match status" value="1"/>
</dbReference>
<dbReference type="Gene3D" id="3.40.50.150">
    <property type="entry name" value="Vaccinia Virus protein VP39"/>
    <property type="match status" value="1"/>
</dbReference>
<dbReference type="Proteomes" id="UP000295083">
    <property type="component" value="Unassembled WGS sequence"/>
</dbReference>
<gene>
    <name evidence="2" type="ORF">C8035_v010040</name>
</gene>
<evidence type="ECO:0000256" key="1">
    <source>
        <dbReference type="ARBA" id="ARBA00038158"/>
    </source>
</evidence>
<dbReference type="SUPFAM" id="SSF53335">
    <property type="entry name" value="S-adenosyl-L-methionine-dependent methyltransferases"/>
    <property type="match status" value="1"/>
</dbReference>
<dbReference type="GO" id="GO:0008168">
    <property type="term" value="F:methyltransferase activity"/>
    <property type="evidence" value="ECO:0007669"/>
    <property type="project" value="TreeGrafter"/>
</dbReference>
<evidence type="ECO:0000313" key="3">
    <source>
        <dbReference type="Proteomes" id="UP000295083"/>
    </source>
</evidence>
<proteinExistence type="inferred from homology"/>
<organism evidence="2 3">
    <name type="scientific">Colletotrichum spinosum</name>
    <dbReference type="NCBI Taxonomy" id="1347390"/>
    <lineage>
        <taxon>Eukaryota</taxon>
        <taxon>Fungi</taxon>
        <taxon>Dikarya</taxon>
        <taxon>Ascomycota</taxon>
        <taxon>Pezizomycotina</taxon>
        <taxon>Sordariomycetes</taxon>
        <taxon>Hypocreomycetidae</taxon>
        <taxon>Glomerellales</taxon>
        <taxon>Glomerellaceae</taxon>
        <taxon>Colletotrichum</taxon>
        <taxon>Colletotrichum orbiculare species complex</taxon>
    </lineage>
</organism>
<sequence length="328" mass="37208">MEVHKLAMAKERGFRSHRTLFALSTNVPTSEGPVIVPADDESTDDGTSARAVSIASSTTTLASSILQARVESGRTYHKYKDGKYVYPNDERENERLGLAPPNEKDSGVRRVLDVGTGTGLWAIEFGEEHSEAEVIGADLSPVQTRFVPPNVKFEIDDVEEPWTFRQPFDYIHSRTMSGSISDWKKYLRQCFAYLEPGGWFEIQDGHIDDGRLKSNSTLIQWIDNWDEAVKIVGQVFPHTPDLVKEIEDAGFVDVTLAKYKWPINDWLKHPHYKELGTWARENLLNGLEALTLGPFTRALGWRPEECQILLMNLGKDFNNRNIHAYFPV</sequence>
<evidence type="ECO:0000313" key="2">
    <source>
        <dbReference type="EMBL" id="TDZ34896.1"/>
    </source>
</evidence>
<accession>A0A4R8QDD4</accession>